<proteinExistence type="predicted"/>
<evidence type="ECO:0000256" key="1">
    <source>
        <dbReference type="SAM" id="MobiDB-lite"/>
    </source>
</evidence>
<evidence type="ECO:0000313" key="2">
    <source>
        <dbReference type="EMBL" id="MED6155299.1"/>
    </source>
</evidence>
<protein>
    <submittedName>
        <fullName evidence="2">Uncharacterized protein</fullName>
    </submittedName>
</protein>
<feature type="region of interest" description="Disordered" evidence="1">
    <location>
        <begin position="72"/>
        <end position="104"/>
    </location>
</feature>
<dbReference type="Proteomes" id="UP001341840">
    <property type="component" value="Unassembled WGS sequence"/>
</dbReference>
<organism evidence="2 3">
    <name type="scientific">Stylosanthes scabra</name>
    <dbReference type="NCBI Taxonomy" id="79078"/>
    <lineage>
        <taxon>Eukaryota</taxon>
        <taxon>Viridiplantae</taxon>
        <taxon>Streptophyta</taxon>
        <taxon>Embryophyta</taxon>
        <taxon>Tracheophyta</taxon>
        <taxon>Spermatophyta</taxon>
        <taxon>Magnoliopsida</taxon>
        <taxon>eudicotyledons</taxon>
        <taxon>Gunneridae</taxon>
        <taxon>Pentapetalae</taxon>
        <taxon>rosids</taxon>
        <taxon>fabids</taxon>
        <taxon>Fabales</taxon>
        <taxon>Fabaceae</taxon>
        <taxon>Papilionoideae</taxon>
        <taxon>50 kb inversion clade</taxon>
        <taxon>dalbergioids sensu lato</taxon>
        <taxon>Dalbergieae</taxon>
        <taxon>Pterocarpus clade</taxon>
        <taxon>Stylosanthes</taxon>
    </lineage>
</organism>
<reference evidence="2 3" key="1">
    <citation type="journal article" date="2023" name="Plants (Basel)">
        <title>Bridging the Gap: Combining Genomics and Transcriptomics Approaches to Understand Stylosanthes scabra, an Orphan Legume from the Brazilian Caatinga.</title>
        <authorList>
            <person name="Ferreira-Neto J.R.C."/>
            <person name="da Silva M.D."/>
            <person name="Binneck E."/>
            <person name="de Melo N.F."/>
            <person name="da Silva R.H."/>
            <person name="de Melo A.L.T.M."/>
            <person name="Pandolfi V."/>
            <person name="Bustamante F.O."/>
            <person name="Brasileiro-Vidal A.C."/>
            <person name="Benko-Iseppon A.M."/>
        </authorList>
    </citation>
    <scope>NUCLEOTIDE SEQUENCE [LARGE SCALE GENOMIC DNA]</scope>
    <source>
        <tissue evidence="2">Leaves</tissue>
    </source>
</reference>
<keyword evidence="3" id="KW-1185">Reference proteome</keyword>
<dbReference type="EMBL" id="JASCZI010120836">
    <property type="protein sequence ID" value="MED6155299.1"/>
    <property type="molecule type" value="Genomic_DNA"/>
</dbReference>
<accession>A0ABU6U323</accession>
<sequence length="125" mass="13954">MFILEAINVCVLQTIANDPEGAIVRAVISSLINMESTKPRSCDVLVRKLLQRLASSKEDSLKDLQELAGQLFSKTKGTGDTRNAEADSRRKQQNKDIHQNSNLSPLARFLLSRWQGQSSRDLNQS</sequence>
<feature type="compositionally biased region" description="Basic and acidic residues" evidence="1">
    <location>
        <begin position="77"/>
        <end position="98"/>
    </location>
</feature>
<gene>
    <name evidence="2" type="ORF">PIB30_118729</name>
</gene>
<name>A0ABU6U323_9FABA</name>
<comment type="caution">
    <text evidence="2">The sequence shown here is derived from an EMBL/GenBank/DDBJ whole genome shotgun (WGS) entry which is preliminary data.</text>
</comment>
<evidence type="ECO:0000313" key="3">
    <source>
        <dbReference type="Proteomes" id="UP001341840"/>
    </source>
</evidence>